<organism evidence="1 2">
    <name type="scientific">Streptomyces atratus</name>
    <dbReference type="NCBI Taxonomy" id="1893"/>
    <lineage>
        <taxon>Bacteria</taxon>
        <taxon>Bacillati</taxon>
        <taxon>Actinomycetota</taxon>
        <taxon>Actinomycetes</taxon>
        <taxon>Kitasatosporales</taxon>
        <taxon>Streptomycetaceae</taxon>
        <taxon>Streptomyces</taxon>
    </lineage>
</organism>
<dbReference type="EMBL" id="FPJO01000039">
    <property type="protein sequence ID" value="SFY43748.1"/>
    <property type="molecule type" value="Genomic_DNA"/>
</dbReference>
<evidence type="ECO:0000313" key="2">
    <source>
        <dbReference type="Proteomes" id="UP000181909"/>
    </source>
</evidence>
<protein>
    <submittedName>
        <fullName evidence="1">Uncharacterized protein</fullName>
    </submittedName>
</protein>
<reference evidence="1 2" key="1">
    <citation type="submission" date="2016-11" db="EMBL/GenBank/DDBJ databases">
        <authorList>
            <person name="Jaros S."/>
            <person name="Januszkiewicz K."/>
            <person name="Wedrychowicz H."/>
        </authorList>
    </citation>
    <scope>NUCLEOTIDE SEQUENCE [LARGE SCALE GENOMIC DNA]</scope>
    <source>
        <strain evidence="1 2">OK807</strain>
    </source>
</reference>
<proteinExistence type="predicted"/>
<dbReference type="Proteomes" id="UP000181909">
    <property type="component" value="Unassembled WGS sequence"/>
</dbReference>
<gene>
    <name evidence="1" type="ORF">SAMN02787144_10397</name>
</gene>
<name>A0A1K2F943_STRAR</name>
<dbReference type="AlphaFoldDB" id="A0A1K2F943"/>
<evidence type="ECO:0000313" key="1">
    <source>
        <dbReference type="EMBL" id="SFY43748.1"/>
    </source>
</evidence>
<dbReference type="STRING" id="1893.SAMN02787144_10397"/>
<accession>A0A1K2F943</accession>
<sequence length="85" mass="9090">MVSALPVAESAGQGWLQVFDLVLTACGSHNEPSQRCRSKVRTAAAIDDIRFGLYRALRKIRHDFIRATARGASGPAKSGTAVYGS</sequence>